<sequence>MKRNLLFLVVILFFAFLIGCGTSKPLNETGKTQGDESLPAIEEKQEKEGDEKALLKKLNYEVTSDKRKSQITFHMKLTNPTEEQITLSFPSGQQYEILVKDEETEEVVYRYSEGRMFTQAIVDYDLPPGESQTWAETWDFKGKEGKIEPGKYVATVTLLPAPFTRSSVDKNPFVKEIPITIADNSEG</sequence>
<dbReference type="Proteomes" id="UP000199095">
    <property type="component" value="Unassembled WGS sequence"/>
</dbReference>
<gene>
    <name evidence="2" type="ORF">SAMN05421676_11557</name>
</gene>
<dbReference type="RefSeq" id="WP_093137457.1">
    <property type="nucleotide sequence ID" value="NZ_FOHJ01000015.1"/>
</dbReference>
<reference evidence="3" key="1">
    <citation type="submission" date="2016-10" db="EMBL/GenBank/DDBJ databases">
        <authorList>
            <person name="Varghese N."/>
            <person name="Submissions S."/>
        </authorList>
    </citation>
    <scope>NUCLEOTIDE SEQUENCE [LARGE SCALE GENOMIC DNA]</scope>
    <source>
        <strain evidence="3">CGMCC 1.3566</strain>
    </source>
</reference>
<feature type="domain" description="Intracellular proteinase inhibitor BsuPI" evidence="1">
    <location>
        <begin position="59"/>
        <end position="158"/>
    </location>
</feature>
<dbReference type="STRING" id="237682.SAMN05421676_11557"/>
<protein>
    <submittedName>
        <fullName evidence="2">Intracellular proteinase inhibitor</fullName>
    </submittedName>
</protein>
<dbReference type="OrthoDB" id="1357684at2"/>
<dbReference type="InterPro" id="IPR038144">
    <property type="entry name" value="IPI"/>
</dbReference>
<dbReference type="Gene3D" id="2.60.40.2360">
    <property type="entry name" value="Intracellular proteinase inhibitor BsuPI"/>
    <property type="match status" value="1"/>
</dbReference>
<evidence type="ECO:0000313" key="3">
    <source>
        <dbReference type="Proteomes" id="UP000199095"/>
    </source>
</evidence>
<dbReference type="Pfam" id="PF12690">
    <property type="entry name" value="BsuPI"/>
    <property type="match status" value="1"/>
</dbReference>
<name>A0A1I0J1M8_9BACI</name>
<proteinExistence type="predicted"/>
<dbReference type="EMBL" id="FOHJ01000015">
    <property type="protein sequence ID" value="SEU03664.1"/>
    <property type="molecule type" value="Genomic_DNA"/>
</dbReference>
<evidence type="ECO:0000259" key="1">
    <source>
        <dbReference type="Pfam" id="PF12690"/>
    </source>
</evidence>
<keyword evidence="3" id="KW-1185">Reference proteome</keyword>
<dbReference type="InterPro" id="IPR020481">
    <property type="entry name" value="Intracell_prot_inh_BsuPI"/>
</dbReference>
<evidence type="ECO:0000313" key="2">
    <source>
        <dbReference type="EMBL" id="SEU03664.1"/>
    </source>
</evidence>
<dbReference type="PROSITE" id="PS51257">
    <property type="entry name" value="PROKAR_LIPOPROTEIN"/>
    <property type="match status" value="1"/>
</dbReference>
<dbReference type="AlphaFoldDB" id="A0A1I0J1M8"/>
<organism evidence="2 3">
    <name type="scientific">Salinibacillus kushneri</name>
    <dbReference type="NCBI Taxonomy" id="237682"/>
    <lineage>
        <taxon>Bacteria</taxon>
        <taxon>Bacillati</taxon>
        <taxon>Bacillota</taxon>
        <taxon>Bacilli</taxon>
        <taxon>Bacillales</taxon>
        <taxon>Bacillaceae</taxon>
        <taxon>Salinibacillus</taxon>
    </lineage>
</organism>
<accession>A0A1I0J1M8</accession>